<dbReference type="SMART" id="SM00729">
    <property type="entry name" value="Elp3"/>
    <property type="match status" value="1"/>
</dbReference>
<dbReference type="SUPFAM" id="SSF102114">
    <property type="entry name" value="Radical SAM enzymes"/>
    <property type="match status" value="1"/>
</dbReference>
<dbReference type="PANTHER" id="PTHR11228">
    <property type="entry name" value="RADICAL SAM DOMAIN PROTEIN"/>
    <property type="match status" value="1"/>
</dbReference>
<dbReference type="InterPro" id="IPR013785">
    <property type="entry name" value="Aldolase_TIM"/>
</dbReference>
<accession>A0A1E5GCW8</accession>
<evidence type="ECO:0000313" key="6">
    <source>
        <dbReference type="EMBL" id="OEG10519.1"/>
    </source>
</evidence>
<dbReference type="SFLD" id="SFLDG01067">
    <property type="entry name" value="SPASM/twitch_domain_containing"/>
    <property type="match status" value="1"/>
</dbReference>
<reference evidence="7" key="1">
    <citation type="submission" date="2016-09" db="EMBL/GenBank/DDBJ databases">
        <authorList>
            <person name="Gulvik C.A."/>
        </authorList>
    </citation>
    <scope>NUCLEOTIDE SEQUENCE [LARGE SCALE GENOMIC DNA]</scope>
    <source>
        <strain evidence="7">LMG 8895</strain>
    </source>
</reference>
<keyword evidence="2" id="KW-0479">Metal-binding</keyword>
<keyword evidence="3" id="KW-0408">Iron</keyword>
<dbReference type="GO" id="GO:0051536">
    <property type="term" value="F:iron-sulfur cluster binding"/>
    <property type="evidence" value="ECO:0007669"/>
    <property type="project" value="UniProtKB-KW"/>
</dbReference>
<dbReference type="InterPro" id="IPR007197">
    <property type="entry name" value="rSAM"/>
</dbReference>
<dbReference type="Pfam" id="PF13186">
    <property type="entry name" value="SPASM"/>
    <property type="match status" value="1"/>
</dbReference>
<dbReference type="InterPro" id="IPR050377">
    <property type="entry name" value="Radical_SAM_PqqE_MftC-like"/>
</dbReference>
<dbReference type="InterPro" id="IPR023885">
    <property type="entry name" value="4Fe4S-binding_SPASM_dom"/>
</dbReference>
<organism evidence="6 7">
    <name type="scientific">Enterococcus termitis</name>
    <dbReference type="NCBI Taxonomy" id="332950"/>
    <lineage>
        <taxon>Bacteria</taxon>
        <taxon>Bacillati</taxon>
        <taxon>Bacillota</taxon>
        <taxon>Bacilli</taxon>
        <taxon>Lactobacillales</taxon>
        <taxon>Enterococcaceae</taxon>
        <taxon>Enterococcus</taxon>
    </lineage>
</organism>
<dbReference type="NCBIfam" id="TIGR04085">
    <property type="entry name" value="rSAM_more_4Fe4S"/>
    <property type="match status" value="1"/>
</dbReference>
<dbReference type="PANTHER" id="PTHR11228:SF7">
    <property type="entry name" value="PQQA PEPTIDE CYCLASE"/>
    <property type="match status" value="1"/>
</dbReference>
<evidence type="ECO:0000256" key="4">
    <source>
        <dbReference type="ARBA" id="ARBA00023014"/>
    </source>
</evidence>
<dbReference type="RefSeq" id="WP_069664300.1">
    <property type="nucleotide sequence ID" value="NZ_JBHUJJ010000001.1"/>
</dbReference>
<keyword evidence="1" id="KW-0949">S-adenosyl-L-methionine</keyword>
<dbReference type="Pfam" id="PF04055">
    <property type="entry name" value="Radical_SAM"/>
    <property type="match status" value="1"/>
</dbReference>
<feature type="domain" description="Radical SAM core" evidence="5">
    <location>
        <begin position="76"/>
        <end position="296"/>
    </location>
</feature>
<dbReference type="InterPro" id="IPR006638">
    <property type="entry name" value="Elp3/MiaA/NifB-like_rSAM"/>
</dbReference>
<evidence type="ECO:0000313" key="7">
    <source>
        <dbReference type="Proteomes" id="UP000095094"/>
    </source>
</evidence>
<dbReference type="EMBL" id="MIJY01000043">
    <property type="protein sequence ID" value="OEG10519.1"/>
    <property type="molecule type" value="Genomic_DNA"/>
</dbReference>
<keyword evidence="4" id="KW-0411">Iron-sulfur</keyword>
<dbReference type="SFLD" id="SFLDG01386">
    <property type="entry name" value="main_SPASM_domain-containing"/>
    <property type="match status" value="1"/>
</dbReference>
<dbReference type="CDD" id="cd01335">
    <property type="entry name" value="Radical_SAM"/>
    <property type="match status" value="1"/>
</dbReference>
<comment type="caution">
    <text evidence="6">The sequence shown here is derived from an EMBL/GenBank/DDBJ whole genome shotgun (WGS) entry which is preliminary data.</text>
</comment>
<dbReference type="GO" id="GO:0003824">
    <property type="term" value="F:catalytic activity"/>
    <property type="evidence" value="ECO:0007669"/>
    <property type="project" value="InterPro"/>
</dbReference>
<proteinExistence type="predicted"/>
<dbReference type="InterPro" id="IPR058240">
    <property type="entry name" value="rSAM_sf"/>
</dbReference>
<name>A0A1E5GCW8_9ENTE</name>
<dbReference type="PROSITE" id="PS51918">
    <property type="entry name" value="RADICAL_SAM"/>
    <property type="match status" value="1"/>
</dbReference>
<sequence length="409" mass="45369">MRFNDDVRVTQFNDTDLLYQLSNGVVLGLAKGTVDLISSLSLKEDFNTTELIEVYEQLQEADFFETGDTDVKKVSNSQVVTAYLHLTNKCNLHCVGCYSFDDKRNVAPDMTTDEIYLALDQLEEVGITNLVFSGGEPLLRNDIVAIAKYAKEKCSISNIVMITNGTVFNEAKILEISNFIDSVSVSLDTYSAECPSFIRDEGIFSRIMRTVDFFKTTKVKVTILPTLHHGNMSDIHKYIELSDKTGVEISFSLLSGCAEGELKDYLPTELDIQSLSRYVLAGAVSLDDTQIGSNCLTAQDYCGAGESLIAIGTEGNLYPCHMLMDDQLSLGNIRDGRISEYLSRKSERNAFLGNISVDSIEGGCQQCEARYLCGGGCRARASYASDVRDRDPYCSLFKDYYMSVLEMIT</sequence>
<dbReference type="AlphaFoldDB" id="A0A1E5GCW8"/>
<dbReference type="OrthoDB" id="9808591at2"/>
<dbReference type="SFLD" id="SFLDS00029">
    <property type="entry name" value="Radical_SAM"/>
    <property type="match status" value="1"/>
</dbReference>
<protein>
    <recommendedName>
        <fullName evidence="5">Radical SAM core domain-containing protein</fullName>
    </recommendedName>
</protein>
<evidence type="ECO:0000256" key="2">
    <source>
        <dbReference type="ARBA" id="ARBA00022723"/>
    </source>
</evidence>
<keyword evidence="7" id="KW-1185">Reference proteome</keyword>
<dbReference type="Proteomes" id="UP000095094">
    <property type="component" value="Unassembled WGS sequence"/>
</dbReference>
<evidence type="ECO:0000256" key="1">
    <source>
        <dbReference type="ARBA" id="ARBA00022691"/>
    </source>
</evidence>
<evidence type="ECO:0000256" key="3">
    <source>
        <dbReference type="ARBA" id="ARBA00023004"/>
    </source>
</evidence>
<gene>
    <name evidence="6" type="ORF">BCR25_08570</name>
</gene>
<dbReference type="GO" id="GO:0046872">
    <property type="term" value="F:metal ion binding"/>
    <property type="evidence" value="ECO:0007669"/>
    <property type="project" value="UniProtKB-KW"/>
</dbReference>
<evidence type="ECO:0000259" key="5">
    <source>
        <dbReference type="PROSITE" id="PS51918"/>
    </source>
</evidence>
<dbReference type="Gene3D" id="3.20.20.70">
    <property type="entry name" value="Aldolase class I"/>
    <property type="match status" value="1"/>
</dbReference>